<evidence type="ECO:0000313" key="2">
    <source>
        <dbReference type="Proteomes" id="UP000053611"/>
    </source>
</evidence>
<accession>A0A0J0XMZ6</accession>
<gene>
    <name evidence="1" type="ORF">CC85DRAFT_85801</name>
</gene>
<keyword evidence="2" id="KW-1185">Reference proteome</keyword>
<evidence type="ECO:0000313" key="1">
    <source>
        <dbReference type="EMBL" id="KLT42485.1"/>
    </source>
</evidence>
<sequence>MLFVTLTNALVVGQSGVECVRLRDALCLPCALGMWSVAVAESGGRKVCSRPSHPLSPRCPPHQPRRAPVSCQHVGGAARIHAAIHSGGSAHPPPLGRQQVPLSRCTVRDTGSLHGQAGCSYRVSGHPAHLAHDHSPVPVR</sequence>
<dbReference type="Proteomes" id="UP000053611">
    <property type="component" value="Unassembled WGS sequence"/>
</dbReference>
<reference evidence="1 2" key="1">
    <citation type="submission" date="2015-03" db="EMBL/GenBank/DDBJ databases">
        <title>Genomics and transcriptomics of the oil-accumulating basidiomycete yeast T. oleaginosus allow insights into substrate utilization and the diverse evolutionary trajectories of mating systems in fungi.</title>
        <authorList>
            <consortium name="DOE Joint Genome Institute"/>
            <person name="Kourist R."/>
            <person name="Kracht O."/>
            <person name="Bracharz F."/>
            <person name="Lipzen A."/>
            <person name="Nolan M."/>
            <person name="Ohm R."/>
            <person name="Grigoriev I."/>
            <person name="Sun S."/>
            <person name="Heitman J."/>
            <person name="Bruck T."/>
            <person name="Nowrousian M."/>
        </authorList>
    </citation>
    <scope>NUCLEOTIDE SEQUENCE [LARGE SCALE GENOMIC DNA]</scope>
    <source>
        <strain evidence="1 2">IBC0246</strain>
    </source>
</reference>
<dbReference type="RefSeq" id="XP_018278976.1">
    <property type="nucleotide sequence ID" value="XM_018427472.1"/>
</dbReference>
<name>A0A0J0XMZ6_9TREE</name>
<protein>
    <submittedName>
        <fullName evidence="1">Uncharacterized protein</fullName>
    </submittedName>
</protein>
<dbReference type="GeneID" id="28988075"/>
<organism evidence="1 2">
    <name type="scientific">Cutaneotrichosporon oleaginosum</name>
    <dbReference type="NCBI Taxonomy" id="879819"/>
    <lineage>
        <taxon>Eukaryota</taxon>
        <taxon>Fungi</taxon>
        <taxon>Dikarya</taxon>
        <taxon>Basidiomycota</taxon>
        <taxon>Agaricomycotina</taxon>
        <taxon>Tremellomycetes</taxon>
        <taxon>Trichosporonales</taxon>
        <taxon>Trichosporonaceae</taxon>
        <taxon>Cutaneotrichosporon</taxon>
    </lineage>
</organism>
<dbReference type="AlphaFoldDB" id="A0A0J0XMZ6"/>
<proteinExistence type="predicted"/>
<dbReference type="EMBL" id="KQ087205">
    <property type="protein sequence ID" value="KLT42485.1"/>
    <property type="molecule type" value="Genomic_DNA"/>
</dbReference>